<evidence type="ECO:0000313" key="2">
    <source>
        <dbReference type="Proteomes" id="UP000199642"/>
    </source>
</evidence>
<accession>A0A1I2TL01</accession>
<dbReference type="GO" id="GO:0015628">
    <property type="term" value="P:protein secretion by the type II secretion system"/>
    <property type="evidence" value="ECO:0007669"/>
    <property type="project" value="TreeGrafter"/>
</dbReference>
<dbReference type="Gene3D" id="1.10.150.280">
    <property type="entry name" value="AF1531-like domain"/>
    <property type="match status" value="2"/>
</dbReference>
<dbReference type="Proteomes" id="UP000199642">
    <property type="component" value="Unassembled WGS sequence"/>
</dbReference>
<gene>
    <name evidence="1" type="ORF">SAMN04487988_10658</name>
</gene>
<dbReference type="EMBL" id="FOPC01000006">
    <property type="protein sequence ID" value="SFG64819.1"/>
    <property type="molecule type" value="Genomic_DNA"/>
</dbReference>
<dbReference type="OrthoDB" id="981124at2"/>
<name>A0A1I2TL01_9BACT</name>
<keyword evidence="2" id="KW-1185">Reference proteome</keyword>
<dbReference type="GO" id="GO:0015627">
    <property type="term" value="C:type II protein secretion system complex"/>
    <property type="evidence" value="ECO:0007669"/>
    <property type="project" value="TreeGrafter"/>
</dbReference>
<sequence>MKLSKFFYWMKVSFGFSQKESRGFVLLIPFLLILILLPNVFDWINSSRADTQQIQLSSKIDSLEQVGFFKVSSSRPLFNPEDTAKTSSSDRLESIQRIPFSESDSVTLQIVPGIGPTLAARIVKYRENLGGFHSQEQLLEIYGIKEEVVENLWEYFEFDPGIRRKVKINELDVPELAKHPYIGYGEAKVLVAYRKQHGDFSNSEDLLKIKIFKAEWVNKIEPYLEF</sequence>
<evidence type="ECO:0000313" key="1">
    <source>
        <dbReference type="EMBL" id="SFG64819.1"/>
    </source>
</evidence>
<dbReference type="Pfam" id="PF12836">
    <property type="entry name" value="HHH_3"/>
    <property type="match status" value="2"/>
</dbReference>
<dbReference type="InterPro" id="IPR051675">
    <property type="entry name" value="Endo/Exo/Phosphatase_dom_1"/>
</dbReference>
<dbReference type="PANTHER" id="PTHR21180">
    <property type="entry name" value="ENDONUCLEASE/EXONUCLEASE/PHOSPHATASE FAMILY DOMAIN-CONTAINING PROTEIN 1"/>
    <property type="match status" value="1"/>
</dbReference>
<proteinExistence type="predicted"/>
<dbReference type="InterPro" id="IPR010994">
    <property type="entry name" value="RuvA_2-like"/>
</dbReference>
<dbReference type="PANTHER" id="PTHR21180:SF32">
    <property type="entry name" value="ENDONUCLEASE_EXONUCLEASE_PHOSPHATASE FAMILY DOMAIN-CONTAINING PROTEIN 1"/>
    <property type="match status" value="1"/>
</dbReference>
<organism evidence="1 2">
    <name type="scientific">Algoriphagus hitonicola</name>
    <dbReference type="NCBI Taxonomy" id="435880"/>
    <lineage>
        <taxon>Bacteria</taxon>
        <taxon>Pseudomonadati</taxon>
        <taxon>Bacteroidota</taxon>
        <taxon>Cytophagia</taxon>
        <taxon>Cytophagales</taxon>
        <taxon>Cyclobacteriaceae</taxon>
        <taxon>Algoriphagus</taxon>
    </lineage>
</organism>
<dbReference type="SUPFAM" id="SSF47781">
    <property type="entry name" value="RuvA domain 2-like"/>
    <property type="match status" value="2"/>
</dbReference>
<dbReference type="STRING" id="435880.SAMN04487988_10658"/>
<reference evidence="2" key="1">
    <citation type="submission" date="2016-10" db="EMBL/GenBank/DDBJ databases">
        <authorList>
            <person name="Varghese N."/>
            <person name="Submissions S."/>
        </authorList>
    </citation>
    <scope>NUCLEOTIDE SEQUENCE [LARGE SCALE GENOMIC DNA]</scope>
    <source>
        <strain evidence="2">DSM 19315</strain>
    </source>
</reference>
<protein>
    <submittedName>
        <fullName evidence="1">DNA uptake protein ComE</fullName>
    </submittedName>
</protein>
<dbReference type="AlphaFoldDB" id="A0A1I2TL01"/>